<dbReference type="SUPFAM" id="SSF49373">
    <property type="entry name" value="Invasin/intimin cell-adhesion fragments"/>
    <property type="match status" value="1"/>
</dbReference>
<keyword evidence="4" id="KW-1185">Reference proteome</keyword>
<dbReference type="RefSeq" id="WP_105041210.1">
    <property type="nucleotide sequence ID" value="NZ_PPSL01000008.1"/>
</dbReference>
<dbReference type="Gene3D" id="2.60.40.10">
    <property type="entry name" value="Immunoglobulins"/>
    <property type="match status" value="2"/>
</dbReference>
<dbReference type="InterPro" id="IPR003343">
    <property type="entry name" value="Big_2"/>
</dbReference>
<gene>
    <name evidence="3" type="ORF">CJD36_021165</name>
</gene>
<dbReference type="Gene3D" id="2.60.40.1080">
    <property type="match status" value="1"/>
</dbReference>
<evidence type="ECO:0000313" key="4">
    <source>
        <dbReference type="Proteomes" id="UP000239872"/>
    </source>
</evidence>
<name>A0A2S7SQT2_9BACT</name>
<dbReference type="Pfam" id="PF02368">
    <property type="entry name" value="Big_2"/>
    <property type="match status" value="1"/>
</dbReference>
<dbReference type="Proteomes" id="UP000239872">
    <property type="component" value="Unassembled WGS sequence"/>
</dbReference>
<proteinExistence type="predicted"/>
<protein>
    <recommendedName>
        <fullName evidence="5">Secretion system C-terminal sorting domain-containing protein</fullName>
    </recommendedName>
</protein>
<dbReference type="OrthoDB" id="197688at2"/>
<dbReference type="NCBIfam" id="TIGR04183">
    <property type="entry name" value="Por_Secre_tail"/>
    <property type="match status" value="1"/>
</dbReference>
<organism evidence="3 4">
    <name type="scientific">Flavipsychrobacter stenotrophus</name>
    <dbReference type="NCBI Taxonomy" id="2077091"/>
    <lineage>
        <taxon>Bacteria</taxon>
        <taxon>Pseudomonadati</taxon>
        <taxon>Bacteroidota</taxon>
        <taxon>Chitinophagia</taxon>
        <taxon>Chitinophagales</taxon>
        <taxon>Chitinophagaceae</taxon>
        <taxon>Flavipsychrobacter</taxon>
    </lineage>
</organism>
<evidence type="ECO:0000259" key="1">
    <source>
        <dbReference type="Pfam" id="PF02368"/>
    </source>
</evidence>
<evidence type="ECO:0008006" key="5">
    <source>
        <dbReference type="Google" id="ProtNLM"/>
    </source>
</evidence>
<dbReference type="InterPro" id="IPR013783">
    <property type="entry name" value="Ig-like_fold"/>
</dbReference>
<evidence type="ECO:0000313" key="3">
    <source>
        <dbReference type="EMBL" id="PQJ09088.1"/>
    </source>
</evidence>
<reference evidence="3 4" key="1">
    <citation type="submission" date="2018-01" db="EMBL/GenBank/DDBJ databases">
        <title>A novel member of the phylum Bacteroidetes isolated from glacier ice.</title>
        <authorList>
            <person name="Liu Q."/>
            <person name="Xin Y.-H."/>
        </authorList>
    </citation>
    <scope>NUCLEOTIDE SEQUENCE [LARGE SCALE GENOMIC DNA]</scope>
    <source>
        <strain evidence="3 4">RB1R16</strain>
    </source>
</reference>
<dbReference type="InterPro" id="IPR008964">
    <property type="entry name" value="Invasin/intimin_cell_adhesion"/>
</dbReference>
<dbReference type="Pfam" id="PF18962">
    <property type="entry name" value="Por_Secre_tail"/>
    <property type="match status" value="1"/>
</dbReference>
<dbReference type="EMBL" id="PPSL01000008">
    <property type="protein sequence ID" value="PQJ09088.1"/>
    <property type="molecule type" value="Genomic_DNA"/>
</dbReference>
<evidence type="ECO:0000259" key="2">
    <source>
        <dbReference type="Pfam" id="PF18962"/>
    </source>
</evidence>
<dbReference type="InterPro" id="IPR026444">
    <property type="entry name" value="Secre_tail"/>
</dbReference>
<feature type="domain" description="Secretion system C-terminal sorting" evidence="2">
    <location>
        <begin position="405"/>
        <end position="477"/>
    </location>
</feature>
<comment type="caution">
    <text evidence="3">The sequence shown here is derived from an EMBL/GenBank/DDBJ whole genome shotgun (WGS) entry which is preliminary data.</text>
</comment>
<feature type="domain" description="BIG2" evidence="1">
    <location>
        <begin position="252"/>
        <end position="292"/>
    </location>
</feature>
<accession>A0A2S7SQT2</accession>
<dbReference type="AlphaFoldDB" id="A0A2S7SQT2"/>
<sequence>MCSGAPLTLTGAAASPITTTYFWTGPDGYSSSVLNPVSLITSSLSAGVYTLTTTNVCGSTSANTGSVNVISTPTSVSASAVTSSLCTGATLSLIGAATGATSYFWSGPGGYSAGLLNPASFVTTAGSSGVYTLTVGNSCFTVTATTSVILTPLPAMAAITGTTTVCAGSNTTLSDVVPGGVWSSGDLAIATVSGVGAVFGVAAGSAIISYATTNSCGTALATTTVTVVPIPTFIPIAGSSLICQSSTALYTNGIPGGTWSSSNPAIATIDVTGVVTGTNVGNAVISYTVNNGCGAPTTDTLAISIITLPDAGNIFGPVRLCMSDTIRLYNYTTGGTWYLANNHASITSIGGLVTGITSGVDTAYYVLNNTCGTDTARFAFYIYTPAQCAALGVAPIAADGISCGIYPNPNTGSFTLSGSWIPGDNEAIVEILDLLGQVVYKKSFILSNGKIDEQVQLDHNFTSGLYLVHINSVNAHQVIRCTISQ</sequence>